<accession>A0A1X7R5I0</accession>
<feature type="compositionally biased region" description="Basic residues" evidence="2">
    <location>
        <begin position="578"/>
        <end position="591"/>
    </location>
</feature>
<proteinExistence type="inferred from homology"/>
<comment type="similarity">
    <text evidence="1">Belongs to the RNR ribonuclease family.</text>
</comment>
<dbReference type="Gene3D" id="2.40.50.700">
    <property type="match status" value="1"/>
</dbReference>
<keyword evidence="5" id="KW-1185">Reference proteome</keyword>
<feature type="compositionally biased region" description="Low complexity" evidence="2">
    <location>
        <begin position="88"/>
        <end position="110"/>
    </location>
</feature>
<dbReference type="Pfam" id="PF00773">
    <property type="entry name" value="RNB"/>
    <property type="match status" value="1"/>
</dbReference>
<feature type="compositionally biased region" description="Polar residues" evidence="2">
    <location>
        <begin position="513"/>
        <end position="529"/>
    </location>
</feature>
<dbReference type="InterPro" id="IPR041505">
    <property type="entry name" value="Dis3_CSD2"/>
</dbReference>
<feature type="compositionally biased region" description="Low complexity" evidence="2">
    <location>
        <begin position="384"/>
        <end position="396"/>
    </location>
</feature>
<feature type="region of interest" description="Disordered" evidence="2">
    <location>
        <begin position="482"/>
        <end position="599"/>
    </location>
</feature>
<dbReference type="GO" id="GO:0003723">
    <property type="term" value="F:RNA binding"/>
    <property type="evidence" value="ECO:0007669"/>
    <property type="project" value="InterPro"/>
</dbReference>
<feature type="region of interest" description="Disordered" evidence="2">
    <location>
        <begin position="1"/>
        <end position="41"/>
    </location>
</feature>
<feature type="compositionally biased region" description="Low complexity" evidence="2">
    <location>
        <begin position="318"/>
        <end position="352"/>
    </location>
</feature>
<feature type="compositionally biased region" description="Low complexity" evidence="2">
    <location>
        <begin position="225"/>
        <end position="240"/>
    </location>
</feature>
<feature type="region of interest" description="Disordered" evidence="2">
    <location>
        <begin position="643"/>
        <end position="678"/>
    </location>
</feature>
<dbReference type="EMBL" id="FXLY01000006">
    <property type="protein sequence ID" value="SMN20834.1"/>
    <property type="molecule type" value="Genomic_DNA"/>
</dbReference>
<dbReference type="GO" id="GO:0000175">
    <property type="term" value="F:3'-5'-RNA exonuclease activity"/>
    <property type="evidence" value="ECO:0007669"/>
    <property type="project" value="TreeGrafter"/>
</dbReference>
<organism evidence="4 5">
    <name type="scientific">Maudiozyma saulgeensis</name>
    <dbReference type="NCBI Taxonomy" id="1789683"/>
    <lineage>
        <taxon>Eukaryota</taxon>
        <taxon>Fungi</taxon>
        <taxon>Dikarya</taxon>
        <taxon>Ascomycota</taxon>
        <taxon>Saccharomycotina</taxon>
        <taxon>Saccharomycetes</taxon>
        <taxon>Saccharomycetales</taxon>
        <taxon>Saccharomycetaceae</taxon>
        <taxon>Maudiozyma</taxon>
    </lineage>
</organism>
<dbReference type="Pfam" id="PF17877">
    <property type="entry name" value="Dis3l2_C_term"/>
    <property type="match status" value="1"/>
</dbReference>
<dbReference type="GO" id="GO:0000932">
    <property type="term" value="C:P-body"/>
    <property type="evidence" value="ECO:0007669"/>
    <property type="project" value="TreeGrafter"/>
</dbReference>
<dbReference type="InterPro" id="IPR041093">
    <property type="entry name" value="Dis3l2-like_C"/>
</dbReference>
<evidence type="ECO:0000313" key="5">
    <source>
        <dbReference type="Proteomes" id="UP000196158"/>
    </source>
</evidence>
<sequence length="1348" mass="150837">MSYGNNRNQQQQYYQQQQQQQQDSNVYVTTSGGGRNAPKQIHVAHRRSQSELTNLMIEQFTLQKQLEMVQQQQQQLLAQQQHLAKQQQAQQQVGGSGHYYSNSNSNTNHGFMPPPSYPSYQQQQPQQQQGNRSRTHSRNNSGYYQNTYDVLANNDSTSGVGNTNTNTSTNNNTHRRTGSSSSGVYGHSRRHSLGLNEAKKAAAEEQAKRVGVNVDIRIEDTGKTSNDGSSLSSPSSSEQSAFKFPPSQQNATATAATTTASNLAPPNAFKFPQSSSSTTTTATTSTGNDDDFTPSTHRRSRTRNSDYSPGINSNWRNQSQGPPQHQHQQSGSFGHFNQQQQQSQQQSQQQQSPYRHNKSSSRDYNSFGALESPPFFQGHKHRSSNSSAFNSFSSNNGNQNGRKSLFAPYLPQANIPQLIEEGKLVAGIIRVNKKNRSDAWVSTDGSLDADIYICGSKDRNRALEGDLVAVELLVVDEVWGSKKEKEEKKRRKDASIQQDIIPLSGNDDYHNDASANAANATELSSNINDNNVSSPSTSHGSNTTTNSNNINNDDHIISTSGMNSLSRGSGDSDGHATSIKRRGSLKQRPTQKKNDDVEVEGQSLLLVEEEEINDRFKPLYAGHVVAVLDRIPGQLFSGTLGLLRPSQQAQKRNNKNNNNNDDEKDKEKETENRPVQAPKIAWFKPTDKKVPLIAIPTELAPKDFVENASAYADKQFVASIKRWPITSLHPFGILVSELGEINDPNTDIDAILRDNNFLSNEYLDSKDPTKERNIFQANLVAPENLAKRVRFDAANDYNVIATTFNNKYAEFAVHVKHDRTHNIIELGCHITDITEQIEANSSLDKRARKRSTSVFMPQKTVNLLPVAVNESLTLAPNKENATISVVYALDAETLAVKSTWFGESIVVPSESKTIEQVEDEVDSSPEINLLRNIATHFYRIRINSTTASLQPSLSLFEYLDDEKVNVDLNILQRSLGFLIINEIQRKVNSSVAEKLYSKLGDNAFLRRQTQPIATKLLSFKNKVNKFGHNIDVTSSDTVINSILDIKDPNVRQGVEVLLFKTFSRAKYFVAGKVDPDQFGHYALNVPIYTHFTNPLRRYADHMVHRQLKAIINNIPYEEDIEALKITAEYCNFKKDCAFHAQEQSVHLLLCKTINDMGNSTGQLLTMATVLQVYESSFDVLIPEFGIEKRVHGDQLPLFKAEFDGANKILELNWQPGIDSATFVPADEKNPKSYRNSIRNKYKSTTAEIANIEYEQSKNGNNMISDDLSSELARLHLEVPQLKLAKHDQTKKDALDYFIDTTTRRKEKENCIQEIHELQQVPVLLRAEVGMALPCLSVRALNPFLKRGE</sequence>
<dbReference type="Gene3D" id="2.40.50.690">
    <property type="match status" value="1"/>
</dbReference>
<dbReference type="GO" id="GO:0006402">
    <property type="term" value="P:mRNA catabolic process"/>
    <property type="evidence" value="ECO:0007669"/>
    <property type="project" value="TreeGrafter"/>
</dbReference>
<dbReference type="PANTHER" id="PTHR23355:SF9">
    <property type="entry name" value="DIS3-LIKE EXONUCLEASE 2"/>
    <property type="match status" value="1"/>
</dbReference>
<feature type="compositionally biased region" description="Low complexity" evidence="2">
    <location>
        <begin position="251"/>
        <end position="260"/>
    </location>
</feature>
<evidence type="ECO:0000256" key="1">
    <source>
        <dbReference type="ARBA" id="ARBA00005785"/>
    </source>
</evidence>
<dbReference type="STRING" id="1789683.A0A1X7R5I0"/>
<dbReference type="InterPro" id="IPR050180">
    <property type="entry name" value="RNR_Ribonuclease"/>
</dbReference>
<feature type="compositionally biased region" description="Low complexity" evidence="2">
    <location>
        <begin position="530"/>
        <end position="551"/>
    </location>
</feature>
<dbReference type="Pfam" id="PF17849">
    <property type="entry name" value="OB_Dis3"/>
    <property type="match status" value="1"/>
</dbReference>
<dbReference type="InterPro" id="IPR012340">
    <property type="entry name" value="NA-bd_OB-fold"/>
</dbReference>
<dbReference type="PANTHER" id="PTHR23355">
    <property type="entry name" value="RIBONUCLEASE"/>
    <property type="match status" value="1"/>
</dbReference>
<feature type="domain" description="RNB" evidence="3">
    <location>
        <begin position="796"/>
        <end position="1113"/>
    </location>
</feature>
<feature type="region of interest" description="Disordered" evidence="2">
    <location>
        <begin position="214"/>
        <end position="396"/>
    </location>
</feature>
<dbReference type="FunFam" id="2.40.50.690:FF:000001">
    <property type="entry name" value="Cell wall biogenesis protein"/>
    <property type="match status" value="1"/>
</dbReference>
<feature type="compositionally biased region" description="Basic and acidic residues" evidence="2">
    <location>
        <begin position="661"/>
        <end position="672"/>
    </location>
</feature>
<dbReference type="FunFam" id="2.40.50.700:FF:000002">
    <property type="entry name" value="Cell wall biogenesis protein"/>
    <property type="match status" value="1"/>
</dbReference>
<evidence type="ECO:0000313" key="4">
    <source>
        <dbReference type="EMBL" id="SMN20834.1"/>
    </source>
</evidence>
<evidence type="ECO:0000256" key="2">
    <source>
        <dbReference type="SAM" id="MobiDB-lite"/>
    </source>
</evidence>
<feature type="compositionally biased region" description="Low complexity" evidence="2">
    <location>
        <begin position="274"/>
        <end position="286"/>
    </location>
</feature>
<feature type="compositionally biased region" description="Polar residues" evidence="2">
    <location>
        <begin position="305"/>
        <end position="317"/>
    </location>
</feature>
<feature type="compositionally biased region" description="Polar residues" evidence="2">
    <location>
        <begin position="138"/>
        <end position="148"/>
    </location>
</feature>
<dbReference type="Proteomes" id="UP000196158">
    <property type="component" value="Unassembled WGS sequence"/>
</dbReference>
<gene>
    <name evidence="4" type="ORF">KASA_0M02519G</name>
</gene>
<dbReference type="Gene3D" id="2.40.50.140">
    <property type="entry name" value="Nucleic acid-binding proteins"/>
    <property type="match status" value="1"/>
</dbReference>
<reference evidence="4 5" key="1">
    <citation type="submission" date="2017-04" db="EMBL/GenBank/DDBJ databases">
        <authorList>
            <person name="Afonso C.L."/>
            <person name="Miller P.J."/>
            <person name="Scott M.A."/>
            <person name="Spackman E."/>
            <person name="Goraichik I."/>
            <person name="Dimitrov K.M."/>
            <person name="Suarez D.L."/>
            <person name="Swayne D.E."/>
        </authorList>
    </citation>
    <scope>NUCLEOTIDE SEQUENCE [LARGE SCALE GENOMIC DNA]</scope>
</reference>
<protein>
    <submittedName>
        <fullName evidence="4">Similar to Saccharomyces cerevisiae YDR293C SSD1 Translational repressor with a role in cell wall polar growth and integrity</fullName>
    </submittedName>
</protein>
<feature type="compositionally biased region" description="Low complexity" evidence="2">
    <location>
        <begin position="118"/>
        <end position="129"/>
    </location>
</feature>
<dbReference type="SUPFAM" id="SSF50249">
    <property type="entry name" value="Nucleic acid-binding proteins"/>
    <property type="match status" value="2"/>
</dbReference>
<dbReference type="SMART" id="SM00955">
    <property type="entry name" value="RNB"/>
    <property type="match status" value="1"/>
</dbReference>
<dbReference type="InterPro" id="IPR001900">
    <property type="entry name" value="RNase_II/R"/>
</dbReference>
<feature type="region of interest" description="Disordered" evidence="2">
    <location>
        <begin position="88"/>
        <end position="190"/>
    </location>
</feature>
<feature type="compositionally biased region" description="Low complexity" evidence="2">
    <location>
        <begin position="153"/>
        <end position="183"/>
    </location>
</feature>
<feature type="compositionally biased region" description="Low complexity" evidence="2">
    <location>
        <begin position="9"/>
        <end position="22"/>
    </location>
</feature>
<name>A0A1X7R5I0_9SACH</name>
<evidence type="ECO:0000259" key="3">
    <source>
        <dbReference type="SMART" id="SM00955"/>
    </source>
</evidence>
<dbReference type="OrthoDB" id="372421at2759"/>